<dbReference type="FunFam" id="3.40.50.10140:FF:000007">
    <property type="entry name" value="Disease resistance protein (TIR-NBS-LRR class)"/>
    <property type="match status" value="1"/>
</dbReference>
<dbReference type="InterPro" id="IPR003593">
    <property type="entry name" value="AAA+_ATPase"/>
</dbReference>
<dbReference type="Gene3D" id="3.80.10.10">
    <property type="entry name" value="Ribonuclease Inhibitor"/>
    <property type="match status" value="3"/>
</dbReference>
<dbReference type="EC" id="3.2.2.6" evidence="1"/>
<dbReference type="SUPFAM" id="SSF52200">
    <property type="entry name" value="Toll/Interleukin receptor TIR domain"/>
    <property type="match status" value="1"/>
</dbReference>
<dbReference type="EMBL" id="JAZDWU010000011">
    <property type="protein sequence ID" value="KAK9985512.1"/>
    <property type="molecule type" value="Genomic_DNA"/>
</dbReference>
<evidence type="ECO:0000256" key="2">
    <source>
        <dbReference type="ARBA" id="ARBA00022614"/>
    </source>
</evidence>
<dbReference type="InterPro" id="IPR002182">
    <property type="entry name" value="NB-ARC"/>
</dbReference>
<dbReference type="GO" id="GO:0061809">
    <property type="term" value="F:NAD+ nucleosidase activity, cyclic ADP-ribose generating"/>
    <property type="evidence" value="ECO:0007669"/>
    <property type="project" value="UniProtKB-EC"/>
</dbReference>
<dbReference type="InterPro" id="IPR042197">
    <property type="entry name" value="Apaf_helical"/>
</dbReference>
<dbReference type="InterPro" id="IPR044974">
    <property type="entry name" value="Disease_R_plants"/>
</dbReference>
<keyword evidence="4" id="KW-0378">Hydrolase</keyword>
<sequence>MAFPINPGDSFSSSTCQWDYDVFLSFRGEDTRNGFTGHLYHDLCDKGIKTFIDNDIRRGEEISEELLKAIRSSRISVIIFSQNYAFSAWCLDELVEILNCKQNGQLVLPVFYKVDPSEVRKSEGNFKVALAKQEIKLKNNIEKVQRWRAALNEAASLSGWHYKDGGPEYKFIQHIIEYISYTKLNGMQLFVAKYPVGVNSCAKAIESLLDIKENEVRMVGIHGLGGIGKTTIAKAIYNKIFEHFEGSCFLENVRENSETNDGMIQLQEKLLFNILRGKQLKVVSVAHGINMIKEMLHGKRILLILDDVDKSKQIENLLGKYDWFASGSRVLITTRDRHLLDNLGKVCTTYEVKELDEHEALELFNQHAFQGNELKEDYFELANQVIQYARGLPLALTIIGSDLCGRTKSEWENAIRQYRKIPERDIHEILKVSYDGLRPTEKDIFLDIACFFKGRNKDNVVNILDACNLYPTFGIPNLVNKCLITISHGILWMHDLVQQMGMEIVRQESPNILKTRSRLWHYEDALEVLTRSKVHEAFGSLDKLTLWELNNCKKLQILPSSFRLKSLEEIDLDGCVSLEKLPNLCTPNLKRLRITDCENLIEVHEAIGSLDKLERWYLKNCKKLQILPSSFRLKSLEAINLDGCVSLEKLPDLGAPNLETLGISDCENLIEVHEAFGSLDKLQRLELKDCKKLQILPSTLRLKSLDYISLCSCVSLETFPNIHPEMKCNTLIFGDNNIREWPSSLRYLINGLTFLSLHNCQNVGGSLVSISGCKFTNLRDLTVDDCDGHIIELHILMKPDSFPSLVYLRIDGCNIVTIPESIIRFTTLQNLTMRNCKNLQEIPRLPQSIREVDARNCVSLDLPSSCRLLNQVSSLPFSLYM</sequence>
<dbReference type="InterPro" id="IPR032675">
    <property type="entry name" value="LRR_dom_sf"/>
</dbReference>
<proteinExistence type="predicted"/>
<keyword evidence="3" id="KW-0677">Repeat</keyword>
<evidence type="ECO:0000313" key="8">
    <source>
        <dbReference type="EMBL" id="KAK9985512.1"/>
    </source>
</evidence>
<dbReference type="AlphaFoldDB" id="A0AAW2BIB5"/>
<dbReference type="PANTHER" id="PTHR11017:SF570">
    <property type="entry name" value="DISEASE RESISTANCE PROTEIN (TIR-NBS CLASS)-RELATED"/>
    <property type="match status" value="1"/>
</dbReference>
<accession>A0AAW2BIB5</accession>
<comment type="catalytic activity">
    <reaction evidence="6">
        <text>NAD(+) + H2O = ADP-D-ribose + nicotinamide + H(+)</text>
        <dbReference type="Rhea" id="RHEA:16301"/>
        <dbReference type="ChEBI" id="CHEBI:15377"/>
        <dbReference type="ChEBI" id="CHEBI:15378"/>
        <dbReference type="ChEBI" id="CHEBI:17154"/>
        <dbReference type="ChEBI" id="CHEBI:57540"/>
        <dbReference type="ChEBI" id="CHEBI:57967"/>
        <dbReference type="EC" id="3.2.2.6"/>
    </reaction>
    <physiologicalReaction direction="left-to-right" evidence="6">
        <dbReference type="Rhea" id="RHEA:16302"/>
    </physiologicalReaction>
</comment>
<dbReference type="InterPro" id="IPR027417">
    <property type="entry name" value="P-loop_NTPase"/>
</dbReference>
<dbReference type="GO" id="GO:0006952">
    <property type="term" value="P:defense response"/>
    <property type="evidence" value="ECO:0007669"/>
    <property type="project" value="InterPro"/>
</dbReference>
<organism evidence="8 9">
    <name type="scientific">Lithocarpus litseifolius</name>
    <dbReference type="NCBI Taxonomy" id="425828"/>
    <lineage>
        <taxon>Eukaryota</taxon>
        <taxon>Viridiplantae</taxon>
        <taxon>Streptophyta</taxon>
        <taxon>Embryophyta</taxon>
        <taxon>Tracheophyta</taxon>
        <taxon>Spermatophyta</taxon>
        <taxon>Magnoliopsida</taxon>
        <taxon>eudicotyledons</taxon>
        <taxon>Gunneridae</taxon>
        <taxon>Pentapetalae</taxon>
        <taxon>rosids</taxon>
        <taxon>fabids</taxon>
        <taxon>Fagales</taxon>
        <taxon>Fagaceae</taxon>
        <taxon>Lithocarpus</taxon>
    </lineage>
</organism>
<dbReference type="Pfam" id="PF01582">
    <property type="entry name" value="TIR"/>
    <property type="match status" value="1"/>
</dbReference>
<evidence type="ECO:0000256" key="4">
    <source>
        <dbReference type="ARBA" id="ARBA00022801"/>
    </source>
</evidence>
<evidence type="ECO:0000256" key="5">
    <source>
        <dbReference type="ARBA" id="ARBA00023027"/>
    </source>
</evidence>
<dbReference type="Gene3D" id="1.10.8.430">
    <property type="entry name" value="Helical domain of apoptotic protease-activating factors"/>
    <property type="match status" value="1"/>
</dbReference>
<keyword evidence="2" id="KW-0433">Leucine-rich repeat</keyword>
<dbReference type="Gene3D" id="3.40.50.10140">
    <property type="entry name" value="Toll/interleukin-1 receptor homology (TIR) domain"/>
    <property type="match status" value="1"/>
</dbReference>
<feature type="domain" description="TIR" evidence="7">
    <location>
        <begin position="18"/>
        <end position="179"/>
    </location>
</feature>
<dbReference type="InterPro" id="IPR035897">
    <property type="entry name" value="Toll_tir_struct_dom_sf"/>
</dbReference>
<dbReference type="Proteomes" id="UP001459277">
    <property type="component" value="Unassembled WGS sequence"/>
</dbReference>
<gene>
    <name evidence="8" type="ORF">SO802_030463</name>
</gene>
<dbReference type="PANTHER" id="PTHR11017">
    <property type="entry name" value="LEUCINE-RICH REPEAT-CONTAINING PROTEIN"/>
    <property type="match status" value="1"/>
</dbReference>
<dbReference type="Pfam" id="PF00931">
    <property type="entry name" value="NB-ARC"/>
    <property type="match status" value="1"/>
</dbReference>
<dbReference type="Pfam" id="PF23282">
    <property type="entry name" value="WHD_ROQ1"/>
    <property type="match status" value="1"/>
</dbReference>
<evidence type="ECO:0000259" key="7">
    <source>
        <dbReference type="PROSITE" id="PS50104"/>
    </source>
</evidence>
<dbReference type="FunFam" id="1.10.8.430:FF:000002">
    <property type="entry name" value="Disease resistance protein (TIR-NBS-LRR class)"/>
    <property type="match status" value="1"/>
</dbReference>
<protein>
    <recommendedName>
        <fullName evidence="1">ADP-ribosyl cyclase/cyclic ADP-ribose hydrolase</fullName>
        <ecNumber evidence="1">3.2.2.6</ecNumber>
    </recommendedName>
</protein>
<dbReference type="InterPro" id="IPR000157">
    <property type="entry name" value="TIR_dom"/>
</dbReference>
<keyword evidence="5" id="KW-0520">NAD</keyword>
<dbReference type="SUPFAM" id="SSF52058">
    <property type="entry name" value="L domain-like"/>
    <property type="match status" value="1"/>
</dbReference>
<dbReference type="GO" id="GO:0043531">
    <property type="term" value="F:ADP binding"/>
    <property type="evidence" value="ECO:0007669"/>
    <property type="project" value="InterPro"/>
</dbReference>
<dbReference type="PRINTS" id="PR00364">
    <property type="entry name" value="DISEASERSIST"/>
</dbReference>
<dbReference type="InterPro" id="IPR058192">
    <property type="entry name" value="WHD_ROQ1-like"/>
</dbReference>
<dbReference type="GO" id="GO:0007165">
    <property type="term" value="P:signal transduction"/>
    <property type="evidence" value="ECO:0007669"/>
    <property type="project" value="InterPro"/>
</dbReference>
<evidence type="ECO:0000256" key="3">
    <source>
        <dbReference type="ARBA" id="ARBA00022737"/>
    </source>
</evidence>
<reference evidence="8 9" key="1">
    <citation type="submission" date="2024-01" db="EMBL/GenBank/DDBJ databases">
        <title>A telomere-to-telomere, gap-free genome of sweet tea (Lithocarpus litseifolius).</title>
        <authorList>
            <person name="Zhou J."/>
        </authorList>
    </citation>
    <scope>NUCLEOTIDE SEQUENCE [LARGE SCALE GENOMIC DNA]</scope>
    <source>
        <strain evidence="8">Zhou-2022a</strain>
        <tissue evidence="8">Leaf</tissue>
    </source>
</reference>
<evidence type="ECO:0000256" key="1">
    <source>
        <dbReference type="ARBA" id="ARBA00011982"/>
    </source>
</evidence>
<comment type="caution">
    <text evidence="8">The sequence shown here is derived from an EMBL/GenBank/DDBJ whole genome shotgun (WGS) entry which is preliminary data.</text>
</comment>
<dbReference type="SMART" id="SM00382">
    <property type="entry name" value="AAA"/>
    <property type="match status" value="1"/>
</dbReference>
<evidence type="ECO:0000313" key="9">
    <source>
        <dbReference type="Proteomes" id="UP001459277"/>
    </source>
</evidence>
<dbReference type="Gene3D" id="3.40.50.300">
    <property type="entry name" value="P-loop containing nucleotide triphosphate hydrolases"/>
    <property type="match status" value="1"/>
</dbReference>
<keyword evidence="9" id="KW-1185">Reference proteome</keyword>
<dbReference type="PROSITE" id="PS50104">
    <property type="entry name" value="TIR"/>
    <property type="match status" value="1"/>
</dbReference>
<name>A0AAW2BIB5_9ROSI</name>
<evidence type="ECO:0000256" key="6">
    <source>
        <dbReference type="ARBA" id="ARBA00047304"/>
    </source>
</evidence>
<dbReference type="SUPFAM" id="SSF52540">
    <property type="entry name" value="P-loop containing nucleoside triphosphate hydrolases"/>
    <property type="match status" value="1"/>
</dbReference>
<dbReference type="SMART" id="SM00255">
    <property type="entry name" value="TIR"/>
    <property type="match status" value="1"/>
</dbReference>